<sequence length="236" mass="27233">MGLLYYTCSHSHSSRLSSSTLGNDARTSDLIQMDPVHRRAVLQRELRVLNQKAHRDLQQKLSTLDKQHRYTCRMLQQRRDSLIKEQRRVVMVKVCEPKATGSIAMKDIGEHRDTETRVRGVHTSDGRRLCSSKSKHHCDASEEVKQSRSISAPPSTEPMSPVRHRGYVQSNVSLMQMKNIATIDSISEKELARQQRKAREELERVRRLQRETLHKRVAAFIESMKDRSSVDILEPP</sequence>
<protein>
    <submittedName>
        <fullName evidence="2">Uncharacterized protein</fullName>
    </submittedName>
</protein>
<gene>
    <name evidence="2" type="ORF">PLEPLA_LOCUS1357</name>
</gene>
<feature type="region of interest" description="Disordered" evidence="1">
    <location>
        <begin position="123"/>
        <end position="163"/>
    </location>
</feature>
<dbReference type="AlphaFoldDB" id="A0A9N7Y5K9"/>
<dbReference type="EMBL" id="CADEAL010000064">
    <property type="protein sequence ID" value="CAB1413656.1"/>
    <property type="molecule type" value="Genomic_DNA"/>
</dbReference>
<dbReference type="Proteomes" id="UP001153269">
    <property type="component" value="Unassembled WGS sequence"/>
</dbReference>
<feature type="compositionally biased region" description="Polar residues" evidence="1">
    <location>
        <begin position="147"/>
        <end position="158"/>
    </location>
</feature>
<reference evidence="2" key="1">
    <citation type="submission" date="2020-03" db="EMBL/GenBank/DDBJ databases">
        <authorList>
            <person name="Weist P."/>
        </authorList>
    </citation>
    <scope>NUCLEOTIDE SEQUENCE</scope>
</reference>
<proteinExistence type="predicted"/>
<comment type="caution">
    <text evidence="2">The sequence shown here is derived from an EMBL/GenBank/DDBJ whole genome shotgun (WGS) entry which is preliminary data.</text>
</comment>
<evidence type="ECO:0000313" key="2">
    <source>
        <dbReference type="EMBL" id="CAB1413656.1"/>
    </source>
</evidence>
<keyword evidence="3" id="KW-1185">Reference proteome</keyword>
<evidence type="ECO:0000256" key="1">
    <source>
        <dbReference type="SAM" id="MobiDB-lite"/>
    </source>
</evidence>
<organism evidence="2 3">
    <name type="scientific">Pleuronectes platessa</name>
    <name type="common">European plaice</name>
    <dbReference type="NCBI Taxonomy" id="8262"/>
    <lineage>
        <taxon>Eukaryota</taxon>
        <taxon>Metazoa</taxon>
        <taxon>Chordata</taxon>
        <taxon>Craniata</taxon>
        <taxon>Vertebrata</taxon>
        <taxon>Euteleostomi</taxon>
        <taxon>Actinopterygii</taxon>
        <taxon>Neopterygii</taxon>
        <taxon>Teleostei</taxon>
        <taxon>Neoteleostei</taxon>
        <taxon>Acanthomorphata</taxon>
        <taxon>Carangaria</taxon>
        <taxon>Pleuronectiformes</taxon>
        <taxon>Pleuronectoidei</taxon>
        <taxon>Pleuronectidae</taxon>
        <taxon>Pleuronectes</taxon>
    </lineage>
</organism>
<accession>A0A9N7Y5K9</accession>
<evidence type="ECO:0000313" key="3">
    <source>
        <dbReference type="Proteomes" id="UP001153269"/>
    </source>
</evidence>
<name>A0A9N7Y5K9_PLEPL</name>
<feature type="compositionally biased region" description="Basic and acidic residues" evidence="1">
    <location>
        <begin position="137"/>
        <end position="146"/>
    </location>
</feature>